<feature type="domain" description="Calcium uniporter protein C-terminal" evidence="11">
    <location>
        <begin position="168"/>
        <end position="326"/>
    </location>
</feature>
<evidence type="ECO:0000256" key="2">
    <source>
        <dbReference type="ARBA" id="ARBA00005653"/>
    </source>
</evidence>
<feature type="transmembrane region" description="Helical" evidence="10">
    <location>
        <begin position="242"/>
        <end position="262"/>
    </location>
</feature>
<keyword evidence="6" id="KW-0106">Calcium</keyword>
<evidence type="ECO:0000256" key="5">
    <source>
        <dbReference type="ARBA" id="ARBA00022692"/>
    </source>
</evidence>
<dbReference type="GO" id="GO:0036444">
    <property type="term" value="P:calcium import into the mitochondrion"/>
    <property type="evidence" value="ECO:0007669"/>
    <property type="project" value="TreeGrafter"/>
</dbReference>
<dbReference type="PANTHER" id="PTHR13462">
    <property type="entry name" value="CALCIUM UNIPORTER PROTEIN, MITOCHONDRIAL"/>
    <property type="match status" value="1"/>
</dbReference>
<organism evidence="12 13">
    <name type="scientific">Punica granatum</name>
    <name type="common">Pomegranate</name>
    <dbReference type="NCBI Taxonomy" id="22663"/>
    <lineage>
        <taxon>Eukaryota</taxon>
        <taxon>Viridiplantae</taxon>
        <taxon>Streptophyta</taxon>
        <taxon>Embryophyta</taxon>
        <taxon>Tracheophyta</taxon>
        <taxon>Spermatophyta</taxon>
        <taxon>Magnoliopsida</taxon>
        <taxon>eudicotyledons</taxon>
        <taxon>Gunneridae</taxon>
        <taxon>Pentapetalae</taxon>
        <taxon>rosids</taxon>
        <taxon>malvids</taxon>
        <taxon>Myrtales</taxon>
        <taxon>Lythraceae</taxon>
        <taxon>Punica</taxon>
    </lineage>
</organism>
<dbReference type="InterPro" id="IPR006769">
    <property type="entry name" value="MCU_C"/>
</dbReference>
<keyword evidence="7 10" id="KW-1133">Transmembrane helix</keyword>
<keyword evidence="5 10" id="KW-0812">Transmembrane</keyword>
<evidence type="ECO:0000256" key="4">
    <source>
        <dbReference type="ARBA" id="ARBA00022568"/>
    </source>
</evidence>
<evidence type="ECO:0000256" key="10">
    <source>
        <dbReference type="SAM" id="Phobius"/>
    </source>
</evidence>
<dbReference type="InterPro" id="IPR039055">
    <property type="entry name" value="MCU_fam"/>
</dbReference>
<evidence type="ECO:0000313" key="13">
    <source>
        <dbReference type="Proteomes" id="UP000233551"/>
    </source>
</evidence>
<reference evidence="12 13" key="1">
    <citation type="submission" date="2017-11" db="EMBL/GenBank/DDBJ databases">
        <title>De-novo sequencing of pomegranate (Punica granatum L.) genome.</title>
        <authorList>
            <person name="Akparov Z."/>
            <person name="Amiraslanov A."/>
            <person name="Hajiyeva S."/>
            <person name="Abbasov M."/>
            <person name="Kaur K."/>
            <person name="Hamwieh A."/>
            <person name="Solovyev V."/>
            <person name="Salamov A."/>
            <person name="Braich B."/>
            <person name="Kosarev P."/>
            <person name="Mahmoud A."/>
            <person name="Hajiyev E."/>
            <person name="Babayeva S."/>
            <person name="Izzatullayeva V."/>
            <person name="Mammadov A."/>
            <person name="Mammadov A."/>
            <person name="Sharifova S."/>
            <person name="Ojaghi J."/>
            <person name="Eynullazada K."/>
            <person name="Bayramov B."/>
            <person name="Abdulazimova A."/>
            <person name="Shahmuradov I."/>
        </authorList>
    </citation>
    <scope>NUCLEOTIDE SEQUENCE [LARGE SCALE GENOMIC DNA]</scope>
    <source>
        <strain evidence="13">cv. AG2017</strain>
        <tissue evidence="12">Leaf</tissue>
    </source>
</reference>
<evidence type="ECO:0000259" key="11">
    <source>
        <dbReference type="Pfam" id="PF04678"/>
    </source>
</evidence>
<evidence type="ECO:0000256" key="1">
    <source>
        <dbReference type="ARBA" id="ARBA00004141"/>
    </source>
</evidence>
<dbReference type="STRING" id="22663.A0A2I0IIB4"/>
<comment type="similarity">
    <text evidence="2">Belongs to the MCU (TC 1.A.77) family.</text>
</comment>
<gene>
    <name evidence="12" type="ORF">CRG98_035857</name>
</gene>
<evidence type="ECO:0000313" key="12">
    <source>
        <dbReference type="EMBL" id="PKI43751.1"/>
    </source>
</evidence>
<dbReference type="GO" id="GO:0051560">
    <property type="term" value="P:mitochondrial calcium ion homeostasis"/>
    <property type="evidence" value="ECO:0007669"/>
    <property type="project" value="InterPro"/>
</dbReference>
<dbReference type="GO" id="GO:1990246">
    <property type="term" value="C:uniplex complex"/>
    <property type="evidence" value="ECO:0007669"/>
    <property type="project" value="TreeGrafter"/>
</dbReference>
<keyword evidence="9 10" id="KW-0472">Membrane</keyword>
<evidence type="ECO:0000256" key="8">
    <source>
        <dbReference type="ARBA" id="ARBA00023065"/>
    </source>
</evidence>
<dbReference type="Pfam" id="PF04678">
    <property type="entry name" value="MCU"/>
    <property type="match status" value="1"/>
</dbReference>
<keyword evidence="3" id="KW-0813">Transport</keyword>
<evidence type="ECO:0000256" key="7">
    <source>
        <dbReference type="ARBA" id="ARBA00022989"/>
    </source>
</evidence>
<protein>
    <recommendedName>
        <fullName evidence="11">Calcium uniporter protein C-terminal domain-containing protein</fullName>
    </recommendedName>
</protein>
<keyword evidence="4" id="KW-0109">Calcium transport</keyword>
<dbReference type="PANTHER" id="PTHR13462:SF17">
    <property type="entry name" value="CALCIUM UNIPORTER PROTEIN 4, MITOCHONDRIAL"/>
    <property type="match status" value="1"/>
</dbReference>
<proteinExistence type="inferred from homology"/>
<dbReference type="GO" id="GO:0015292">
    <property type="term" value="F:uniporter activity"/>
    <property type="evidence" value="ECO:0007669"/>
    <property type="project" value="TreeGrafter"/>
</dbReference>
<comment type="subcellular location">
    <subcellularLocation>
        <location evidence="1">Membrane</location>
        <topology evidence="1">Multi-pass membrane protein</topology>
    </subcellularLocation>
</comment>
<evidence type="ECO:0000256" key="9">
    <source>
        <dbReference type="ARBA" id="ARBA00023136"/>
    </source>
</evidence>
<feature type="transmembrane region" description="Helical" evidence="10">
    <location>
        <begin position="274"/>
        <end position="301"/>
    </location>
</feature>
<keyword evidence="8" id="KW-0406">Ion transport</keyword>
<accession>A0A2I0IIB4</accession>
<dbReference type="AlphaFoldDB" id="A0A2I0IIB4"/>
<dbReference type="GO" id="GO:0005262">
    <property type="term" value="F:calcium channel activity"/>
    <property type="evidence" value="ECO:0007669"/>
    <property type="project" value="TreeGrafter"/>
</dbReference>
<comment type="caution">
    <text evidence="12">The sequence shown here is derived from an EMBL/GenBank/DDBJ whole genome shotgun (WGS) entry which is preliminary data.</text>
</comment>
<keyword evidence="13" id="KW-1185">Reference proteome</keyword>
<sequence>MALRRTPVSCLIFGGHRAGSQLALTLGNLAFSDGAECGIHLHHEYHTSPDATAREVFRRFLQRRMLNNQPAQRPPDLISIPVGEKLREKLRGISIPVGDRLWLRGLSPLATPVVGGPIGELSVDDARKVLKLSLLLKLTARLRELPESSISYGELVRICSEACGGDGDKAVELARALDKSANIIILGDSVFLKPEQVAKSIEALMSQTIPKPNDPRRYQLERMERQKAEIDWRARAQVRAELCGGLGLVVAQTLAFMRLTFWELSWDVMEPICFFAASLHFAAAYAFFLCTSVEPSFQGYFEQRFRTKQRKLMAAHGFDLEMYNRLRRLFYPEPGSKYSPGTGIRFDNLGSTSDGVKENHGGGLVTAQLQSSPESNNWTKKPTNIKHSIIIIKQTDLTHDALVD</sequence>
<evidence type="ECO:0000256" key="3">
    <source>
        <dbReference type="ARBA" id="ARBA00022448"/>
    </source>
</evidence>
<evidence type="ECO:0000256" key="6">
    <source>
        <dbReference type="ARBA" id="ARBA00022837"/>
    </source>
</evidence>
<name>A0A2I0IIB4_PUNGR</name>
<dbReference type="EMBL" id="PGOL01002987">
    <property type="protein sequence ID" value="PKI43751.1"/>
    <property type="molecule type" value="Genomic_DNA"/>
</dbReference>
<dbReference type="Proteomes" id="UP000233551">
    <property type="component" value="Unassembled WGS sequence"/>
</dbReference>